<sequence>MLHEGKIGFGLRREFAVSAEAIVVFMNSAGSERGELKQEFGSISIVFPDPNFEQWVDTPVCLTEIRDLQEIGARSAIDQTQASHQQVEPTLKPGVKQARRLEDAS</sequence>
<evidence type="ECO:0000313" key="2">
    <source>
        <dbReference type="EMBL" id="ESZ89321.1"/>
    </source>
</evidence>
<feature type="compositionally biased region" description="Polar residues" evidence="1">
    <location>
        <begin position="79"/>
        <end position="88"/>
    </location>
</feature>
<dbReference type="STRING" id="314285.KT71_001390"/>
<dbReference type="EMBL" id="AAOA02000005">
    <property type="protein sequence ID" value="ESZ89321.1"/>
    <property type="molecule type" value="Genomic_DNA"/>
</dbReference>
<name>V7HSW6_9GAMM</name>
<dbReference type="Proteomes" id="UP000019205">
    <property type="component" value="Chromosome"/>
</dbReference>
<comment type="caution">
    <text evidence="2">The sequence shown here is derived from an EMBL/GenBank/DDBJ whole genome shotgun (WGS) entry which is preliminary data.</text>
</comment>
<dbReference type="HOGENOM" id="CLU_2231999_0_0_6"/>
<evidence type="ECO:0000313" key="3">
    <source>
        <dbReference type="Proteomes" id="UP000019205"/>
    </source>
</evidence>
<proteinExistence type="predicted"/>
<organism evidence="2 3">
    <name type="scientific">Congregibacter litoralis KT71</name>
    <dbReference type="NCBI Taxonomy" id="314285"/>
    <lineage>
        <taxon>Bacteria</taxon>
        <taxon>Pseudomonadati</taxon>
        <taxon>Pseudomonadota</taxon>
        <taxon>Gammaproteobacteria</taxon>
        <taxon>Cellvibrionales</taxon>
        <taxon>Halieaceae</taxon>
        <taxon>Congregibacter</taxon>
    </lineage>
</organism>
<dbReference type="AlphaFoldDB" id="V7HSW6"/>
<reference evidence="2 3" key="1">
    <citation type="journal article" date="2007" name="Proc. Natl. Acad. Sci. U.S.A.">
        <title>Characterization of a marine gammaproteobacterium capable of aerobic anoxygenic photosynthesis.</title>
        <authorList>
            <person name="Fuchs B.M."/>
            <person name="Spring S."/>
            <person name="Teeling H."/>
            <person name="Quast C."/>
            <person name="Wulf J."/>
            <person name="Schattenhofer M."/>
            <person name="Yan S."/>
            <person name="Ferriera S."/>
            <person name="Johnson J."/>
            <person name="Glockner F.O."/>
            <person name="Amann R."/>
        </authorList>
    </citation>
    <scope>NUCLEOTIDE SEQUENCE [LARGE SCALE GENOMIC DNA]</scope>
    <source>
        <strain evidence="2">KT71</strain>
    </source>
</reference>
<feature type="region of interest" description="Disordered" evidence="1">
    <location>
        <begin position="79"/>
        <end position="105"/>
    </location>
</feature>
<gene>
    <name evidence="2" type="ORF">KT71_001390</name>
</gene>
<accession>V7HSW6</accession>
<evidence type="ECO:0000256" key="1">
    <source>
        <dbReference type="SAM" id="MobiDB-lite"/>
    </source>
</evidence>
<keyword evidence="3" id="KW-1185">Reference proteome</keyword>
<protein>
    <submittedName>
        <fullName evidence="2">Uncharacterized protein</fullName>
    </submittedName>
</protein>
<reference evidence="2 3" key="2">
    <citation type="journal article" date="2009" name="PLoS ONE">
        <title>The photosynthetic apparatus and its regulation in the aerobic gammaproteobacterium Congregibacter litoralis gen. nov., sp. nov.</title>
        <authorList>
            <person name="Spring S."/>
            <person name="Lunsdorf H."/>
            <person name="Fuchs B.M."/>
            <person name="Tindall B.J."/>
        </authorList>
    </citation>
    <scope>NUCLEOTIDE SEQUENCE [LARGE SCALE GENOMIC DNA]</scope>
    <source>
        <strain evidence="2">KT71</strain>
    </source>
</reference>